<dbReference type="InterPro" id="IPR039426">
    <property type="entry name" value="TonB-dep_rcpt-like"/>
</dbReference>
<keyword evidence="6 8" id="KW-0472">Membrane</keyword>
<evidence type="ECO:0000256" key="11">
    <source>
        <dbReference type="SAM" id="SignalP"/>
    </source>
</evidence>
<comment type="subcellular location">
    <subcellularLocation>
        <location evidence="1 8">Cell outer membrane</location>
        <topology evidence="1 8">Multi-pass membrane protein</topology>
    </subcellularLocation>
</comment>
<accession>A0ABQ0Q3V7</accession>
<feature type="domain" description="TonB-dependent receptor plug" evidence="13">
    <location>
        <begin position="96"/>
        <end position="212"/>
    </location>
</feature>
<keyword evidence="2 8" id="KW-0813">Transport</keyword>
<feature type="signal peptide" evidence="11">
    <location>
        <begin position="1"/>
        <end position="38"/>
    </location>
</feature>
<dbReference type="EMBL" id="BAPV01000016">
    <property type="protein sequence ID" value="GBQ90054.1"/>
    <property type="molecule type" value="Genomic_DNA"/>
</dbReference>
<keyword evidence="5 9" id="KW-0798">TonB box</keyword>
<reference evidence="14" key="1">
    <citation type="submission" date="2013-04" db="EMBL/GenBank/DDBJ databases">
        <title>The genome sequencing project of 58 acetic acid bacteria.</title>
        <authorList>
            <person name="Okamoto-Kainuma A."/>
            <person name="Ishikawa M."/>
            <person name="Umino S."/>
            <person name="Koizumi Y."/>
            <person name="Shiwa Y."/>
            <person name="Yoshikawa H."/>
            <person name="Matsutani M."/>
            <person name="Matsushita K."/>
        </authorList>
    </citation>
    <scope>NUCLEOTIDE SEQUENCE</scope>
    <source>
        <strain evidence="14">NRIC 0535</strain>
    </source>
</reference>
<comment type="similarity">
    <text evidence="8 9">Belongs to the TonB-dependent receptor family.</text>
</comment>
<feature type="chain" id="PRO_5045746757" evidence="11">
    <location>
        <begin position="39"/>
        <end position="977"/>
    </location>
</feature>
<evidence type="ECO:0000256" key="9">
    <source>
        <dbReference type="RuleBase" id="RU003357"/>
    </source>
</evidence>
<dbReference type="InterPro" id="IPR000531">
    <property type="entry name" value="Beta-barrel_TonB"/>
</dbReference>
<evidence type="ECO:0000313" key="14">
    <source>
        <dbReference type="EMBL" id="GBQ90054.1"/>
    </source>
</evidence>
<keyword evidence="3 8" id="KW-1134">Transmembrane beta strand</keyword>
<evidence type="ECO:0000259" key="13">
    <source>
        <dbReference type="Pfam" id="PF07715"/>
    </source>
</evidence>
<keyword evidence="4 8" id="KW-0812">Transmembrane</keyword>
<evidence type="ECO:0000313" key="15">
    <source>
        <dbReference type="Proteomes" id="UP001062776"/>
    </source>
</evidence>
<dbReference type="Pfam" id="PF07715">
    <property type="entry name" value="Plug"/>
    <property type="match status" value="1"/>
</dbReference>
<evidence type="ECO:0000256" key="1">
    <source>
        <dbReference type="ARBA" id="ARBA00004571"/>
    </source>
</evidence>
<evidence type="ECO:0000256" key="7">
    <source>
        <dbReference type="ARBA" id="ARBA00023237"/>
    </source>
</evidence>
<dbReference type="PANTHER" id="PTHR47234:SF3">
    <property type="entry name" value="SECRETIN_TONB SHORT N-TERMINAL DOMAIN-CONTAINING PROTEIN"/>
    <property type="match status" value="1"/>
</dbReference>
<keyword evidence="7 8" id="KW-0998">Cell outer membrane</keyword>
<evidence type="ECO:0000256" key="8">
    <source>
        <dbReference type="PROSITE-ProRule" id="PRU01360"/>
    </source>
</evidence>
<dbReference type="InterPro" id="IPR037066">
    <property type="entry name" value="Plug_dom_sf"/>
</dbReference>
<proteinExistence type="inferred from homology"/>
<evidence type="ECO:0000256" key="4">
    <source>
        <dbReference type="ARBA" id="ARBA00022692"/>
    </source>
</evidence>
<evidence type="ECO:0000259" key="12">
    <source>
        <dbReference type="Pfam" id="PF00593"/>
    </source>
</evidence>
<dbReference type="Gene3D" id="2.170.130.10">
    <property type="entry name" value="TonB-dependent receptor, plug domain"/>
    <property type="match status" value="1"/>
</dbReference>
<evidence type="ECO:0000256" key="10">
    <source>
        <dbReference type="SAM" id="MobiDB-lite"/>
    </source>
</evidence>
<dbReference type="InterPro" id="IPR036942">
    <property type="entry name" value="Beta-barrel_TonB_sf"/>
</dbReference>
<keyword evidence="11" id="KW-0732">Signal</keyword>
<feature type="compositionally biased region" description="Polar residues" evidence="10">
    <location>
        <begin position="36"/>
        <end position="64"/>
    </location>
</feature>
<protein>
    <submittedName>
        <fullName evidence="14">TonB-dependent receptor-like protein</fullName>
    </submittedName>
</protein>
<dbReference type="Proteomes" id="UP001062776">
    <property type="component" value="Unassembled WGS sequence"/>
</dbReference>
<dbReference type="PROSITE" id="PS52016">
    <property type="entry name" value="TONB_DEPENDENT_REC_3"/>
    <property type="match status" value="1"/>
</dbReference>
<keyword evidence="15" id="KW-1185">Reference proteome</keyword>
<evidence type="ECO:0000256" key="5">
    <source>
        <dbReference type="ARBA" id="ARBA00023077"/>
    </source>
</evidence>
<dbReference type="InterPro" id="IPR012910">
    <property type="entry name" value="Plug_dom"/>
</dbReference>
<dbReference type="Gene3D" id="2.40.170.20">
    <property type="entry name" value="TonB-dependent receptor, beta-barrel domain"/>
    <property type="match status" value="1"/>
</dbReference>
<gene>
    <name evidence="14" type="ORF">AA0535_1947</name>
</gene>
<evidence type="ECO:0000256" key="2">
    <source>
        <dbReference type="ARBA" id="ARBA00022448"/>
    </source>
</evidence>
<name>A0ABQ0Q3V7_9PROT</name>
<comment type="caution">
    <text evidence="14">The sequence shown here is derived from an EMBL/GenBank/DDBJ whole genome shotgun (WGS) entry which is preliminary data.</text>
</comment>
<feature type="region of interest" description="Disordered" evidence="10">
    <location>
        <begin position="34"/>
        <end position="80"/>
    </location>
</feature>
<dbReference type="SUPFAM" id="SSF56935">
    <property type="entry name" value="Porins"/>
    <property type="match status" value="1"/>
</dbReference>
<feature type="domain" description="TonB-dependent receptor-like beta-barrel" evidence="12">
    <location>
        <begin position="444"/>
        <end position="942"/>
    </location>
</feature>
<evidence type="ECO:0000256" key="6">
    <source>
        <dbReference type="ARBA" id="ARBA00023136"/>
    </source>
</evidence>
<dbReference type="Pfam" id="PF00593">
    <property type="entry name" value="TonB_dep_Rec_b-barrel"/>
    <property type="match status" value="1"/>
</dbReference>
<dbReference type="PANTHER" id="PTHR47234">
    <property type="match status" value="1"/>
</dbReference>
<evidence type="ECO:0000256" key="3">
    <source>
        <dbReference type="ARBA" id="ARBA00022452"/>
    </source>
</evidence>
<sequence length="977" mass="104413">MVITERPKGRIMSASQAVRKTLLAFTILSGGGSSAAWAQTTPDAPQGQVSHVKSAKGTPTQRSPQIKAPSRSRSDNEASGREVLTVTGTHIANSRIKSPTPVSSLSAQEIRNQSPTNNLADLVNQLPQFAGSVTPQNSTLALSSGLAGINALNLRNLGPVRSLVLLDGRRVPASAITGIVDINTLPQQLVKRVDVVTGGASAQYGSDAVAGVTNFILDKTYTGLKVDADSGISNHGDGQNEHAAIAGGFGFAGGKGHVLLSGDYAHQDGIFSIDRGWNRNGDRIVANPAYAAGNGQPYYIRVGDAGTNNALPGGIINASTGGVTNALRGLYFGQGGNVNRYNYGTLSTSSVSVGGDQALANNNVNLGLQPESDRKNLYGRLSYDVAPWMTLYGEGSYNQSEYIYNAGPQYLSSIAIKGTNPYLVDALGAAALKNVTGVTVGTTALDMPYRQIDNYRTVQRYTFGGEGNFTMFGRRASWTAYAQYGVMHSHEQINNVMNTAKIANATDAVRNSAGQIVCRSSLTDPGNGCAPIDWLGTGVMSQAAIGYVLGNPWREQRFQEIVSGVNLSTTPFATWAGDVNVAVGGEYRDERASGYVPTEYQKGWSVGNYLPTFGNYNVKEAYLETAVPLARGLAFNGAVRATDYSTSGYVTTWKIGGTWQPVRDILFRATQSHDIRAPNINELYNAGTSQTTTVLDPATGKTNTVLSTTTGNPNLKPETANTTVVGAVITPRYVPGLALSIDWFHTKIKHAIQQFYPQSIVDECYQGYTTFCSAIRPDPSGTRDLLISASPFNFAKLETSGIDIDASYTFPLRRILRDAGGAFTIHGQASNYLKYVSDSGMGYVVDTAGDITNGPPKWIYRFSATYSAESYSITAVARGISAGNYSNSYVQCTTTCGAYNANYPSINNNRVPGNFYFDMNFTYKLPVRNVGAMQLFLNVTNLGNAPPILLPTSGLEADSTYSNLLGRTYRGGVRMEF</sequence>
<organism evidence="14 15">
    <name type="scientific">Asaia krungthepensis NRIC 0535</name>
    <dbReference type="NCBI Taxonomy" id="1307925"/>
    <lineage>
        <taxon>Bacteria</taxon>
        <taxon>Pseudomonadati</taxon>
        <taxon>Pseudomonadota</taxon>
        <taxon>Alphaproteobacteria</taxon>
        <taxon>Acetobacterales</taxon>
        <taxon>Acetobacteraceae</taxon>
        <taxon>Asaia</taxon>
    </lineage>
</organism>